<dbReference type="SUPFAM" id="SSF69360">
    <property type="entry name" value="Cell wall binding repeat"/>
    <property type="match status" value="5"/>
</dbReference>
<dbReference type="PROSITE" id="PS51170">
    <property type="entry name" value="CW"/>
    <property type="match status" value="1"/>
</dbReference>
<evidence type="ECO:0000256" key="8">
    <source>
        <dbReference type="ARBA" id="ARBA00022737"/>
    </source>
</evidence>
<feature type="signal peptide" evidence="13">
    <location>
        <begin position="1"/>
        <end position="27"/>
    </location>
</feature>
<dbReference type="Pfam" id="PF02324">
    <property type="entry name" value="Glyco_hydro_70"/>
    <property type="match status" value="1"/>
</dbReference>
<comment type="catalytic activity">
    <reaction evidence="1">
        <text>[(1-&gt;6)-alpha-D-glucosyl](n) + sucrose = [(1-&gt;6)-alpha-D-glucosyl](n+1) + D-fructose</text>
        <dbReference type="Rhea" id="RHEA:18825"/>
        <dbReference type="Rhea" id="RHEA-COMP:11144"/>
        <dbReference type="Rhea" id="RHEA-COMP:11145"/>
        <dbReference type="ChEBI" id="CHEBI:17992"/>
        <dbReference type="ChEBI" id="CHEBI:18269"/>
        <dbReference type="ChEBI" id="CHEBI:37721"/>
        <dbReference type="EC" id="2.4.1.5"/>
    </reaction>
</comment>
<keyword evidence="5 15" id="KW-0328">Glycosyltransferase</keyword>
<evidence type="ECO:0000256" key="11">
    <source>
        <dbReference type="PROSITE-ProRule" id="PRU00591"/>
    </source>
</evidence>
<feature type="region of interest" description="Disordered" evidence="12">
    <location>
        <begin position="63"/>
        <end position="132"/>
    </location>
</feature>
<evidence type="ECO:0000256" key="9">
    <source>
        <dbReference type="ARBA" id="ARBA00029911"/>
    </source>
</evidence>
<evidence type="ECO:0000313" key="15">
    <source>
        <dbReference type="EMBL" id="MBM7635801.1"/>
    </source>
</evidence>
<dbReference type="Pfam" id="PF01473">
    <property type="entry name" value="Choline_bind_1"/>
    <property type="match status" value="2"/>
</dbReference>
<evidence type="ECO:0000313" key="16">
    <source>
        <dbReference type="Proteomes" id="UP000809081"/>
    </source>
</evidence>
<dbReference type="NCBIfam" id="TIGR03715">
    <property type="entry name" value="KxYKxGKxW"/>
    <property type="match status" value="1"/>
</dbReference>
<comment type="caution">
    <text evidence="15">The sequence shown here is derived from an EMBL/GenBank/DDBJ whole genome shotgun (WGS) entry which is preliminary data.</text>
</comment>
<dbReference type="SUPFAM" id="SSF51445">
    <property type="entry name" value="(Trans)glycosidases"/>
    <property type="match status" value="2"/>
</dbReference>
<feature type="repeat" description="Cell wall-binding" evidence="11">
    <location>
        <begin position="1238"/>
        <end position="1257"/>
    </location>
</feature>
<dbReference type="Pfam" id="PF19127">
    <property type="entry name" value="Choline_bind_3"/>
    <property type="match status" value="7"/>
</dbReference>
<dbReference type="Proteomes" id="UP000809081">
    <property type="component" value="Unassembled WGS sequence"/>
</dbReference>
<evidence type="ECO:0000256" key="6">
    <source>
        <dbReference type="ARBA" id="ARBA00022679"/>
    </source>
</evidence>
<keyword evidence="6 15" id="KW-0808">Transferase</keyword>
<name>A0ABS2PKB8_9STRE</name>
<keyword evidence="7 13" id="KW-0732">Signal</keyword>
<dbReference type="RefSeq" id="WP_205016717.1">
    <property type="nucleotide sequence ID" value="NZ_JAFBEI010000009.1"/>
</dbReference>
<dbReference type="InterPro" id="IPR017853">
    <property type="entry name" value="GH"/>
</dbReference>
<feature type="chain" id="PRO_5045603632" description="dextransucrase" evidence="13">
    <location>
        <begin position="28"/>
        <end position="1623"/>
    </location>
</feature>
<evidence type="ECO:0000256" key="12">
    <source>
        <dbReference type="SAM" id="MobiDB-lite"/>
    </source>
</evidence>
<dbReference type="InterPro" id="IPR027636">
    <property type="entry name" value="Glucan-bd_rpt"/>
</dbReference>
<evidence type="ECO:0000256" key="7">
    <source>
        <dbReference type="ARBA" id="ARBA00022729"/>
    </source>
</evidence>
<feature type="domain" description="Glycoside hydrolase family 70 catalytic" evidence="14">
    <location>
        <begin position="254"/>
        <end position="1083"/>
    </location>
</feature>
<evidence type="ECO:0000256" key="4">
    <source>
        <dbReference type="ARBA" id="ARBA00012592"/>
    </source>
</evidence>
<dbReference type="EC" id="2.4.1.5" evidence="4"/>
<evidence type="ECO:0000256" key="3">
    <source>
        <dbReference type="ARBA" id="ARBA00009247"/>
    </source>
</evidence>
<gene>
    <name evidence="15" type="ORF">JOC31_000615</name>
</gene>
<protein>
    <recommendedName>
        <fullName evidence="4">dextransucrase</fullName>
        <ecNumber evidence="4">2.4.1.5</ecNumber>
    </recommendedName>
    <alternativeName>
        <fullName evidence="9">Dextransucrase</fullName>
    </alternativeName>
    <alternativeName>
        <fullName evidence="10">Sucrose 6-glucosyltransferase</fullName>
    </alternativeName>
</protein>
<dbReference type="Gene3D" id="2.60.40.1180">
    <property type="entry name" value="Golgi alpha-mannosidase II"/>
    <property type="match status" value="1"/>
</dbReference>
<keyword evidence="8" id="KW-0677">Repeat</keyword>
<dbReference type="Gene3D" id="2.30.30.20">
    <property type="entry name" value="Aspartate carbamoyltransferase regulatory subunit, C-terminal domain"/>
    <property type="match status" value="1"/>
</dbReference>
<dbReference type="InterPro" id="IPR013780">
    <property type="entry name" value="Glyco_hydro_b"/>
</dbReference>
<dbReference type="Pfam" id="PF19258">
    <property type="entry name" value="KxYKxGKxW_sig"/>
    <property type="match status" value="1"/>
</dbReference>
<dbReference type="Gene3D" id="2.10.270.10">
    <property type="entry name" value="Cholin Binding"/>
    <property type="match status" value="7"/>
</dbReference>
<evidence type="ECO:0000256" key="10">
    <source>
        <dbReference type="ARBA" id="ARBA00032238"/>
    </source>
</evidence>
<dbReference type="Gene3D" id="2.30.30.420">
    <property type="entry name" value="glucansucrase"/>
    <property type="match status" value="1"/>
</dbReference>
<dbReference type="Gene3D" id="3.20.20.80">
    <property type="entry name" value="Glycosidases"/>
    <property type="match status" value="2"/>
</dbReference>
<organism evidence="15 16">
    <name type="scientific">Streptococcus saliviloxodontae</name>
    <dbReference type="NCBI Taxonomy" id="1349416"/>
    <lineage>
        <taxon>Bacteria</taxon>
        <taxon>Bacillati</taxon>
        <taxon>Bacillota</taxon>
        <taxon>Bacilli</taxon>
        <taxon>Lactobacillales</taxon>
        <taxon>Streptococcaceae</taxon>
        <taxon>Streptococcus</taxon>
    </lineage>
</organism>
<evidence type="ECO:0000256" key="13">
    <source>
        <dbReference type="SAM" id="SignalP"/>
    </source>
</evidence>
<proteinExistence type="inferred from homology"/>
<evidence type="ECO:0000256" key="2">
    <source>
        <dbReference type="ARBA" id="ARBA00003243"/>
    </source>
</evidence>
<keyword evidence="16" id="KW-1185">Reference proteome</keyword>
<comment type="similarity">
    <text evidence="3">Belongs to the glycosyl hydrolase 70 family.</text>
</comment>
<dbReference type="EMBL" id="JAFBEI010000009">
    <property type="protein sequence ID" value="MBM7635801.1"/>
    <property type="molecule type" value="Genomic_DNA"/>
</dbReference>
<evidence type="ECO:0000256" key="1">
    <source>
        <dbReference type="ARBA" id="ARBA00001152"/>
    </source>
</evidence>
<sequence length="1623" mass="178409">MEKKVRFKLHKVKKHWVTLSVATVAFAGIVGGAPATVSAESVTSDTDSTTTLVADDLSTTSTVTEESVSTTAALETTTATSEAATTLASETSQELSETTSEATTSEETSEVSEAATTATTATEAASTTETTTAISDKEKEAALSLSNIKLVDGKYYYVQEDGSYKKNFAITVNGQLLYFDEEGALTSASTYSFTQGLTNLTDAFTSNNRAYDSSEKSFELVDGYLTADSWYRPASILEDGTTWVESTENDFRPVLMSWWPDVDTQVAYLNQMSDYFGLDANYTADQEQVILNTAAKAIQVKIEQTITAKETTTWLREVINSFVTTQDRWNKKSESPSDSHLQDGALLYVNSDLTEWANSDYRLLNRTPTQVTGEIKYTKGNDNGGRGGYEFLLSNDVDNSNPVVQAEMLNQLHYFANWGSIVFGDDDANFDGIRVDAVDNVDADMLQLFTNYYRAAFKVDESEANALAHISILEAWSQNDPGYVKDNNTAALSMDNGLRLSLLYALTRPVTSSTGGETRTASLSDLINGGYYGFSDRSNVTSYDQLNDAGYVFVRAHDSEVQTIIGQIVKDMSGDPEHSLYTYTTQELADAFAEYNKDMRSVTKKYTHYNIPAAYALMLQTMGVATRVYYGDLYTDDGQYMATKSPYYDQITTLLQARSKYVAGGQTSYISYLDANASLEDGNVASNNNGVYVSVRYGQDLMSSTDTDGGQYGRTSGMLTLISNNPELELKSDAVLRVNMGAAHANQNYRPLLLGTKDGIVSSLTDADTTVIKTTDAEGYLTFTADEIKGFSTVDMSGYLSVWVPVGATDTQYVLAAASTEEKTNGEATYTSSAALEAQVIYEGFSNFQDFVQTPSQYTNKLIAENAELFKSWGITSFEIAPQYVSSTDGSFLDSIIQNGYAFTDRYDLAMSKDNKYGSKEDLRDAIKALHAAGVQVIADWVPDQLYALPGKEVVTATRVDNYGDQTEDTNFVNKLYVANTKSSGTDFQAKYGGEFLETLQKLYPSIFTDIMVSTGQTIDPSVKIKQWKAEYLNGTNILNRGSGYVLSDEGTNQYFTVTKDGVFLPAQLTGAENAKTGFYYDGTGMTYYSLSGNKAVSSFVTFNGNQYYFNEDGYIVTGAQTIDGANYYFLPNGILLTDVTVTEEDGTTYYYGKTGKRSTAVGWKEVKETSVNELGEKVTTSNWRYFYEDSSLATGFAEIDGATKYFLANGNQVKGRFITDAKGNLYYFDADSGNMVTNKFANDGDKWYYFDETGVAVKGEVTINGNVNYFDNDGVQVKGQFVTNANGKVNYYDKESGNKVYSKFITTGDNNWYYFNSRGEQVTGQLTKDGKTYYFAADGKQVKGFLTDDSGKISYFDVNSGVKAINKFFSVGDDWYYADAKGYVVTGAQRIKGQELYFAVDGKQLKGVTVKDAKGSVRYYDANSGVLVTDKFVYIDGQGWFYFGATGVAVTGFQTVNGQNLYFEASGVQVKERFFSVAGAWYYADKDGNVVRGAQVINGQHLYFAADGKQVKGNVATDESGKTHYYDANSGEMVVSKFVRVGDNDWYYLGKDGAAVTGAQTIYGQQLYFGTDGKQVKGDFVSLGNGMYAYYDADSGSRVYNSWATLADGTRIYVNRNGITYR</sequence>
<comment type="function">
    <text evidence="2">Production of extracellular glucans, that are thought to play a key role in the development of the dental plaque because of their ability to adhere to smooth surfaces and mediate the aggregation of bacterial cells and food debris.</text>
</comment>
<dbReference type="InterPro" id="IPR022263">
    <property type="entry name" value="KxYKxGKxW"/>
</dbReference>
<accession>A0ABS2PKB8</accession>
<evidence type="ECO:0000259" key="14">
    <source>
        <dbReference type="Pfam" id="PF02324"/>
    </source>
</evidence>
<dbReference type="NCBIfam" id="TIGR04035">
    <property type="entry name" value="glucan_65_rpt"/>
    <property type="match status" value="7"/>
</dbReference>
<dbReference type="InterPro" id="IPR003318">
    <property type="entry name" value="Glyco_hydro70cat"/>
</dbReference>
<dbReference type="InterPro" id="IPR018337">
    <property type="entry name" value="Cell_wall/Cho-bd_repeat"/>
</dbReference>
<reference evidence="15 16" key="1">
    <citation type="submission" date="2021-01" db="EMBL/GenBank/DDBJ databases">
        <title>Genomic Encyclopedia of Type Strains, Phase IV (KMG-IV): sequencing the most valuable type-strain genomes for metagenomic binning, comparative biology and taxonomic classification.</title>
        <authorList>
            <person name="Goeker M."/>
        </authorList>
    </citation>
    <scope>NUCLEOTIDE SEQUENCE [LARGE SCALE GENOMIC DNA]</scope>
    <source>
        <strain evidence="15 16">DSM 27513</strain>
    </source>
</reference>
<evidence type="ECO:0000256" key="5">
    <source>
        <dbReference type="ARBA" id="ARBA00022676"/>
    </source>
</evidence>
<dbReference type="GO" id="GO:0047849">
    <property type="term" value="F:dextransucrase activity"/>
    <property type="evidence" value="ECO:0007669"/>
    <property type="project" value="UniProtKB-EC"/>
</dbReference>